<proteinExistence type="predicted"/>
<dbReference type="SMART" id="SM00992">
    <property type="entry name" value="YccV-like"/>
    <property type="match status" value="1"/>
</dbReference>
<evidence type="ECO:0000313" key="3">
    <source>
        <dbReference type="Proteomes" id="UP000748025"/>
    </source>
</evidence>
<dbReference type="Gene3D" id="2.30.30.390">
    <property type="entry name" value="Hemimethylated DNA-binding domain"/>
    <property type="match status" value="1"/>
</dbReference>
<protein>
    <recommendedName>
        <fullName evidence="1">Hemimethylated DNA-binding domain-containing protein</fullName>
    </recommendedName>
</protein>
<dbReference type="PANTHER" id="PTHR31350">
    <property type="entry name" value="SI:DKEY-261L7.2"/>
    <property type="match status" value="1"/>
</dbReference>
<feature type="domain" description="Hemimethylated DNA-binding" evidence="1">
    <location>
        <begin position="316"/>
        <end position="432"/>
    </location>
</feature>
<evidence type="ECO:0000259" key="1">
    <source>
        <dbReference type="SMART" id="SM00992"/>
    </source>
</evidence>
<dbReference type="InterPro" id="IPR011722">
    <property type="entry name" value="Hemimethylated_DNA-bd_dom"/>
</dbReference>
<dbReference type="OrthoDB" id="28868at2759"/>
<name>A0A9P7NFI5_9HYPO</name>
<comment type="caution">
    <text evidence="2">The sequence shown here is derived from an EMBL/GenBank/DDBJ whole genome shotgun (WGS) entry which is preliminary data.</text>
</comment>
<dbReference type="Pfam" id="PF08755">
    <property type="entry name" value="YccV-like"/>
    <property type="match status" value="1"/>
</dbReference>
<dbReference type="Pfam" id="PF13369">
    <property type="entry name" value="Transglut_core2"/>
    <property type="match status" value="1"/>
</dbReference>
<dbReference type="AlphaFoldDB" id="A0A9P7NFI5"/>
<dbReference type="GO" id="GO:0003677">
    <property type="term" value="F:DNA binding"/>
    <property type="evidence" value="ECO:0007669"/>
    <property type="project" value="InterPro"/>
</dbReference>
<organism evidence="2 3">
    <name type="scientific">Claviceps pusilla</name>
    <dbReference type="NCBI Taxonomy" id="123648"/>
    <lineage>
        <taxon>Eukaryota</taxon>
        <taxon>Fungi</taxon>
        <taxon>Dikarya</taxon>
        <taxon>Ascomycota</taxon>
        <taxon>Pezizomycotina</taxon>
        <taxon>Sordariomycetes</taxon>
        <taxon>Hypocreomycetidae</taxon>
        <taxon>Hypocreales</taxon>
        <taxon>Clavicipitaceae</taxon>
        <taxon>Claviceps</taxon>
    </lineage>
</organism>
<dbReference type="SUPFAM" id="SSF141255">
    <property type="entry name" value="YccV-like"/>
    <property type="match status" value="1"/>
</dbReference>
<keyword evidence="3" id="KW-1185">Reference proteome</keyword>
<gene>
    <name evidence="2" type="ORF">E4U43_006607</name>
</gene>
<dbReference type="InterPro" id="IPR036623">
    <property type="entry name" value="Hemimethylated_DNA-bd_sf"/>
</dbReference>
<sequence length="440" mass="49400">MFVLHDQPGDIDDISQMLDDTAARFRADCEGFTGYTTREKALALNRWIRANGLTGMQNPERNYRNLRNCFIGQALRHEDHESTPLVSSAIFCCLASRLGLNAQCCAFPNHVHTIVSAQSGRTLDDVPFNGSGQPEPMYLDPYGADDEVAASSLENLLAHFGWQTSTDAFLAPAPPLSMVRRTAQNISSTFSRILALQDDAHPELSQLLRGNGALNVEASLYSAAWASLMMTPSNTFEWHDRLVNLLRRSATGWPEDAWLVEKYLWPMHAVSSSPGDAFVRHLIRVLGDPWKNWQLVRDQDDMIPPVFRRENGGNHAIPFKIGQVFRHRRYGWIGVITGWSDHSSQRPAVSASRDVDTDNEALQSTSQNNMVVRSPNQFHFMCFPSTGSEPHVVAADNIELIHDPTCISDDMFPMAGKFFKRFDPKTCSFISNIKEQYPND</sequence>
<dbReference type="PANTHER" id="PTHR31350:SF27">
    <property type="entry name" value="HEMIMETHYLATED DNA-BINDING DOMAIN-CONTAINING PROTEIN"/>
    <property type="match status" value="1"/>
</dbReference>
<dbReference type="InterPro" id="IPR032698">
    <property type="entry name" value="SirB1_N"/>
</dbReference>
<dbReference type="Proteomes" id="UP000748025">
    <property type="component" value="Unassembled WGS sequence"/>
</dbReference>
<dbReference type="EMBL" id="SRPW01000461">
    <property type="protein sequence ID" value="KAG6014365.1"/>
    <property type="molecule type" value="Genomic_DNA"/>
</dbReference>
<reference evidence="2" key="1">
    <citation type="journal article" date="2020" name="bioRxiv">
        <title>Whole genome comparisons of ergot fungi reveals the divergence and evolution of species within the genus Claviceps are the result of varying mechanisms driving genome evolution and host range expansion.</title>
        <authorList>
            <person name="Wyka S.A."/>
            <person name="Mondo S.J."/>
            <person name="Liu M."/>
            <person name="Dettman J."/>
            <person name="Nalam V."/>
            <person name="Broders K.D."/>
        </authorList>
    </citation>
    <scope>NUCLEOTIDE SEQUENCE</scope>
    <source>
        <strain evidence="2">CCC 602</strain>
    </source>
</reference>
<accession>A0A9P7NFI5</accession>
<evidence type="ECO:0000313" key="2">
    <source>
        <dbReference type="EMBL" id="KAG6014365.1"/>
    </source>
</evidence>